<evidence type="ECO:0000256" key="1">
    <source>
        <dbReference type="SAM" id="Phobius"/>
    </source>
</evidence>
<comment type="caution">
    <text evidence="3">The sequence shown here is derived from an EMBL/GenBank/DDBJ whole genome shotgun (WGS) entry which is preliminary data.</text>
</comment>
<evidence type="ECO:0000313" key="2">
    <source>
        <dbReference type="EMBL" id="MCT4370518.1"/>
    </source>
</evidence>
<organism evidence="3">
    <name type="scientific">Alloyangia mangrovi</name>
    <dbReference type="NCBI Taxonomy" id="1779329"/>
    <lineage>
        <taxon>Bacteria</taxon>
        <taxon>Pseudomonadati</taxon>
        <taxon>Pseudomonadota</taxon>
        <taxon>Alphaproteobacteria</taxon>
        <taxon>Rhodobacterales</taxon>
        <taxon>Roseobacteraceae</taxon>
        <taxon>Alloyangia</taxon>
    </lineage>
</organism>
<dbReference type="PANTHER" id="PTHR34821">
    <property type="entry name" value="INNER MEMBRANE PROTEIN YDCZ"/>
    <property type="match status" value="1"/>
</dbReference>
<feature type="transmembrane region" description="Helical" evidence="1">
    <location>
        <begin position="20"/>
        <end position="40"/>
    </location>
</feature>
<name>A0A2A3JP37_9RHOB</name>
<evidence type="ECO:0000313" key="3">
    <source>
        <dbReference type="EMBL" id="PBD16882.1"/>
    </source>
</evidence>
<gene>
    <name evidence="2" type="ORF">CLG85_009375</name>
    <name evidence="3" type="ORF">CLG85_23130</name>
</gene>
<accession>A0A2A3JP37</accession>
<sequence length="167" mass="17162">MPARIPTAEEPRRPHPVEILAALCAGSLLTLMLLSNGMMAAHTTPIFASLTAHGVGTAVAVLLLLLFRLRTPPQPRMAASRAPLWAYLGGISGALTVVVSTVVVNSSLALTGTMALGLAGQVVLALVFDATGALGLERRLPRRNDLLALAAIVAGTLLIIFARGGAA</sequence>
<dbReference type="EMBL" id="NTHN01000511">
    <property type="protein sequence ID" value="PBD16882.1"/>
    <property type="molecule type" value="Genomic_DNA"/>
</dbReference>
<feature type="transmembrane region" description="Helical" evidence="1">
    <location>
        <begin position="46"/>
        <end position="67"/>
    </location>
</feature>
<protein>
    <submittedName>
        <fullName evidence="2">DMT family transporter</fullName>
    </submittedName>
</protein>
<dbReference type="OrthoDB" id="4244824at2"/>
<keyword evidence="4" id="KW-1185">Reference proteome</keyword>
<keyword evidence="1" id="KW-0812">Transmembrane</keyword>
<reference evidence="4" key="2">
    <citation type="submission" date="2023-07" db="EMBL/GenBank/DDBJ databases">
        <title>Yangia mangrovi SAOS 153D genome.</title>
        <authorList>
            <person name="Verma A."/>
            <person name="Pal Y."/>
            <person name="Sundharam S."/>
            <person name="Bisht B."/>
            <person name="Srinivasan K."/>
        </authorList>
    </citation>
    <scope>NUCLEOTIDE SEQUENCE [LARGE SCALE GENOMIC DNA]</scope>
    <source>
        <strain evidence="4">SAOS 153D</strain>
    </source>
</reference>
<keyword evidence="1" id="KW-1133">Transmembrane helix</keyword>
<proteinExistence type="predicted"/>
<dbReference type="PANTHER" id="PTHR34821:SF2">
    <property type="entry name" value="INNER MEMBRANE PROTEIN YDCZ"/>
    <property type="match status" value="1"/>
</dbReference>
<evidence type="ECO:0000313" key="4">
    <source>
        <dbReference type="Proteomes" id="UP000217448"/>
    </source>
</evidence>
<dbReference type="Pfam" id="PF04657">
    <property type="entry name" value="DMT_YdcZ"/>
    <property type="match status" value="1"/>
</dbReference>
<dbReference type="InterPro" id="IPR006750">
    <property type="entry name" value="YdcZ"/>
</dbReference>
<feature type="transmembrane region" description="Helical" evidence="1">
    <location>
        <begin position="114"/>
        <end position="134"/>
    </location>
</feature>
<reference evidence="3" key="1">
    <citation type="submission" date="2017-09" db="EMBL/GenBank/DDBJ databases">
        <title>Yangia sp. SAOS 153D whole genome sequencing.</title>
        <authorList>
            <person name="Verma A."/>
            <person name="Krishnamurthi S."/>
        </authorList>
    </citation>
    <scope>NUCLEOTIDE SEQUENCE [LARGE SCALE GENOMIC DNA]</scope>
    <source>
        <strain evidence="3">SAOS 153D</strain>
    </source>
</reference>
<reference evidence="2" key="3">
    <citation type="submission" date="2024-05" db="EMBL/GenBank/DDBJ databases">
        <title>Yangia mangrovi SAOS 153D genome.</title>
        <authorList>
            <person name="Verma A."/>
            <person name="Pal Y."/>
            <person name="Sundharam S."/>
            <person name="Bisht B."/>
            <person name="Srinivasan K."/>
        </authorList>
    </citation>
    <scope>NUCLEOTIDE SEQUENCE</scope>
    <source>
        <strain evidence="2">SAOS 153D</strain>
    </source>
</reference>
<dbReference type="RefSeq" id="WP_095884274.1">
    <property type="nucleotide sequence ID" value="NZ_NTHN02000014.1"/>
</dbReference>
<feature type="transmembrane region" description="Helical" evidence="1">
    <location>
        <begin position="87"/>
        <end position="108"/>
    </location>
</feature>
<dbReference type="GO" id="GO:0005886">
    <property type="term" value="C:plasma membrane"/>
    <property type="evidence" value="ECO:0007669"/>
    <property type="project" value="TreeGrafter"/>
</dbReference>
<dbReference type="Proteomes" id="UP000217448">
    <property type="component" value="Unassembled WGS sequence"/>
</dbReference>
<feature type="transmembrane region" description="Helical" evidence="1">
    <location>
        <begin position="146"/>
        <end position="166"/>
    </location>
</feature>
<dbReference type="AlphaFoldDB" id="A0A2A3JP37"/>
<keyword evidence="1" id="KW-0472">Membrane</keyword>
<dbReference type="EMBL" id="NTHN02000014">
    <property type="protein sequence ID" value="MCT4370518.1"/>
    <property type="molecule type" value="Genomic_DNA"/>
</dbReference>